<dbReference type="EMBL" id="JAAPAO010000610">
    <property type="protein sequence ID" value="KAF4656249.1"/>
    <property type="molecule type" value="Genomic_DNA"/>
</dbReference>
<feature type="compositionally biased region" description="Polar residues" evidence="1">
    <location>
        <begin position="39"/>
        <end position="50"/>
    </location>
</feature>
<evidence type="ECO:0000313" key="3">
    <source>
        <dbReference type="Proteomes" id="UP000591131"/>
    </source>
</evidence>
<evidence type="ECO:0000256" key="1">
    <source>
        <dbReference type="SAM" id="MobiDB-lite"/>
    </source>
</evidence>
<accession>A0A7J6LAP8</accession>
<dbReference type="Proteomes" id="UP000591131">
    <property type="component" value="Unassembled WGS sequence"/>
</dbReference>
<gene>
    <name evidence="2" type="ORF">FOL47_009094</name>
</gene>
<comment type="caution">
    <text evidence="2">The sequence shown here is derived from an EMBL/GenBank/DDBJ whole genome shotgun (WGS) entry which is preliminary data.</text>
</comment>
<keyword evidence="3" id="KW-1185">Reference proteome</keyword>
<name>A0A7J6LAP8_PERCH</name>
<reference evidence="2 3" key="1">
    <citation type="submission" date="2020-04" db="EMBL/GenBank/DDBJ databases">
        <title>Perkinsus chesapeaki whole genome sequence.</title>
        <authorList>
            <person name="Bogema D.R."/>
        </authorList>
    </citation>
    <scope>NUCLEOTIDE SEQUENCE [LARGE SCALE GENOMIC DNA]</scope>
    <source>
        <strain evidence="2">ATCC PRA-425</strain>
    </source>
</reference>
<feature type="non-terminal residue" evidence="2">
    <location>
        <position position="132"/>
    </location>
</feature>
<evidence type="ECO:0000313" key="2">
    <source>
        <dbReference type="EMBL" id="KAF4656249.1"/>
    </source>
</evidence>
<feature type="compositionally biased region" description="Acidic residues" evidence="1">
    <location>
        <begin position="118"/>
        <end position="132"/>
    </location>
</feature>
<dbReference type="AlphaFoldDB" id="A0A7J6LAP8"/>
<protein>
    <submittedName>
        <fullName evidence="2">Uncharacterized protein</fullName>
    </submittedName>
</protein>
<organism evidence="2 3">
    <name type="scientific">Perkinsus chesapeaki</name>
    <name type="common">Clam parasite</name>
    <name type="synonym">Perkinsus andrewsi</name>
    <dbReference type="NCBI Taxonomy" id="330153"/>
    <lineage>
        <taxon>Eukaryota</taxon>
        <taxon>Sar</taxon>
        <taxon>Alveolata</taxon>
        <taxon>Perkinsozoa</taxon>
        <taxon>Perkinsea</taxon>
        <taxon>Perkinsida</taxon>
        <taxon>Perkinsidae</taxon>
        <taxon>Perkinsus</taxon>
    </lineage>
</organism>
<sequence length="132" mass="14900">MVEAVLDQIERIISGKRLMLARDDEEDSSNPGYDDDIISVSTPARRTSSTRPDESNEDMDNIEDDHIAVNNKDCIYSDRRSRLGSVEESFHRPFVDEHYDKLMSSLPVEGASNSNSGDEMDDPRDDDDEDDG</sequence>
<feature type="region of interest" description="Disordered" evidence="1">
    <location>
        <begin position="22"/>
        <end position="65"/>
    </location>
</feature>
<proteinExistence type="predicted"/>
<feature type="region of interest" description="Disordered" evidence="1">
    <location>
        <begin position="101"/>
        <end position="132"/>
    </location>
</feature>
<feature type="compositionally biased region" description="Acidic residues" evidence="1">
    <location>
        <begin position="23"/>
        <end position="37"/>
    </location>
</feature>